<dbReference type="OrthoDB" id="3362711at2759"/>
<gene>
    <name evidence="1" type="ORF">FA13DRAFT_553931</name>
</gene>
<reference evidence="1 2" key="1">
    <citation type="journal article" date="2019" name="Nat. Ecol. Evol.">
        <title>Megaphylogeny resolves global patterns of mushroom evolution.</title>
        <authorList>
            <person name="Varga T."/>
            <person name="Krizsan K."/>
            <person name="Foldi C."/>
            <person name="Dima B."/>
            <person name="Sanchez-Garcia M."/>
            <person name="Sanchez-Ramirez S."/>
            <person name="Szollosi G.J."/>
            <person name="Szarkandi J.G."/>
            <person name="Papp V."/>
            <person name="Albert L."/>
            <person name="Andreopoulos W."/>
            <person name="Angelini C."/>
            <person name="Antonin V."/>
            <person name="Barry K.W."/>
            <person name="Bougher N.L."/>
            <person name="Buchanan P."/>
            <person name="Buyck B."/>
            <person name="Bense V."/>
            <person name="Catcheside P."/>
            <person name="Chovatia M."/>
            <person name="Cooper J."/>
            <person name="Damon W."/>
            <person name="Desjardin D."/>
            <person name="Finy P."/>
            <person name="Geml J."/>
            <person name="Haridas S."/>
            <person name="Hughes K."/>
            <person name="Justo A."/>
            <person name="Karasinski D."/>
            <person name="Kautmanova I."/>
            <person name="Kiss B."/>
            <person name="Kocsube S."/>
            <person name="Kotiranta H."/>
            <person name="LaButti K.M."/>
            <person name="Lechner B.E."/>
            <person name="Liimatainen K."/>
            <person name="Lipzen A."/>
            <person name="Lukacs Z."/>
            <person name="Mihaltcheva S."/>
            <person name="Morgado L.N."/>
            <person name="Niskanen T."/>
            <person name="Noordeloos M.E."/>
            <person name="Ohm R.A."/>
            <person name="Ortiz-Santana B."/>
            <person name="Ovrebo C."/>
            <person name="Racz N."/>
            <person name="Riley R."/>
            <person name="Savchenko A."/>
            <person name="Shiryaev A."/>
            <person name="Soop K."/>
            <person name="Spirin V."/>
            <person name="Szebenyi C."/>
            <person name="Tomsovsky M."/>
            <person name="Tulloss R.E."/>
            <person name="Uehling J."/>
            <person name="Grigoriev I.V."/>
            <person name="Vagvolgyi C."/>
            <person name="Papp T."/>
            <person name="Martin F.M."/>
            <person name="Miettinen O."/>
            <person name="Hibbett D.S."/>
            <person name="Nagy L.G."/>
        </authorList>
    </citation>
    <scope>NUCLEOTIDE SEQUENCE [LARGE SCALE GENOMIC DNA]</scope>
    <source>
        <strain evidence="1 2">FP101781</strain>
    </source>
</reference>
<dbReference type="Proteomes" id="UP000298030">
    <property type="component" value="Unassembled WGS sequence"/>
</dbReference>
<dbReference type="EMBL" id="QPFP01000023">
    <property type="protein sequence ID" value="TEB30476.1"/>
    <property type="molecule type" value="Genomic_DNA"/>
</dbReference>
<protein>
    <submittedName>
        <fullName evidence="1">Uncharacterized protein</fullName>
    </submittedName>
</protein>
<evidence type="ECO:0000313" key="2">
    <source>
        <dbReference type="Proteomes" id="UP000298030"/>
    </source>
</evidence>
<organism evidence="1 2">
    <name type="scientific">Coprinellus micaceus</name>
    <name type="common">Glistening ink-cap mushroom</name>
    <name type="synonym">Coprinus micaceus</name>
    <dbReference type="NCBI Taxonomy" id="71717"/>
    <lineage>
        <taxon>Eukaryota</taxon>
        <taxon>Fungi</taxon>
        <taxon>Dikarya</taxon>
        <taxon>Basidiomycota</taxon>
        <taxon>Agaricomycotina</taxon>
        <taxon>Agaricomycetes</taxon>
        <taxon>Agaricomycetidae</taxon>
        <taxon>Agaricales</taxon>
        <taxon>Agaricineae</taxon>
        <taxon>Psathyrellaceae</taxon>
        <taxon>Coprinellus</taxon>
    </lineage>
</organism>
<name>A0A4Y7T8H1_COPMI</name>
<sequence length="130" mass="14140">MASDGEPKCLPDMTTDNSLGQSSCVVAIKLARQCDTSYTLSPRPINGPAYVGPAGEEASDCICNTVFFSLLSDCSWCQGGALGYWSHYSGWCGRRILIGQYPPDLIPQDTAIPSWAYMWTPSSRRRGGHI</sequence>
<accession>A0A4Y7T8H1</accession>
<dbReference type="AlphaFoldDB" id="A0A4Y7T8H1"/>
<keyword evidence="2" id="KW-1185">Reference proteome</keyword>
<evidence type="ECO:0000313" key="1">
    <source>
        <dbReference type="EMBL" id="TEB30476.1"/>
    </source>
</evidence>
<comment type="caution">
    <text evidence="1">The sequence shown here is derived from an EMBL/GenBank/DDBJ whole genome shotgun (WGS) entry which is preliminary data.</text>
</comment>
<proteinExistence type="predicted"/>